<feature type="compositionally biased region" description="Basic and acidic residues" evidence="2">
    <location>
        <begin position="156"/>
        <end position="173"/>
    </location>
</feature>
<sequence>MRSIRRLLSRRLLSTTACLAAKPPVKLLHIPKLGSESEHLLARQWVDAFTPEDIPKEGWVATRSRSSGPGGQHVNKTESKVTIRCDLDQAVGRWLPKFIMSALTKSTHYHHSPPSLLITSQTTRSASQNQANALSLLHQTIVSSANSLIINPTSPEQKERVKELEKKEKERRMEMKKRRSMKKASRRE</sequence>
<keyword evidence="5" id="KW-1185">Reference proteome</keyword>
<dbReference type="PANTHER" id="PTHR11075">
    <property type="entry name" value="PEPTIDE CHAIN RELEASE FACTOR"/>
    <property type="match status" value="1"/>
</dbReference>
<dbReference type="EMBL" id="AE017353">
    <property type="protein sequence ID" value="AAW46846.1"/>
    <property type="molecule type" value="Genomic_DNA"/>
</dbReference>
<evidence type="ECO:0000313" key="5">
    <source>
        <dbReference type="Proteomes" id="UP000002149"/>
    </source>
</evidence>
<dbReference type="GO" id="GO:0070126">
    <property type="term" value="P:mitochondrial translational termination"/>
    <property type="evidence" value="ECO:0000318"/>
    <property type="project" value="GO_Central"/>
</dbReference>
<dbReference type="SUPFAM" id="SSF75620">
    <property type="entry name" value="Release factor"/>
    <property type="match status" value="1"/>
</dbReference>
<dbReference type="InParanoid" id="Q5K823"/>
<evidence type="ECO:0000256" key="1">
    <source>
        <dbReference type="ARBA" id="ARBA00010835"/>
    </source>
</evidence>
<dbReference type="GO" id="GO:0005762">
    <property type="term" value="C:mitochondrial large ribosomal subunit"/>
    <property type="evidence" value="ECO:0000318"/>
    <property type="project" value="GO_Central"/>
</dbReference>
<organism evidence="4 5">
    <name type="scientific">Cryptococcus deneoformans (strain JEC21 / ATCC MYA-565)</name>
    <name type="common">Cryptococcus neoformans var. neoformans serotype D</name>
    <dbReference type="NCBI Taxonomy" id="214684"/>
    <lineage>
        <taxon>Eukaryota</taxon>
        <taxon>Fungi</taxon>
        <taxon>Dikarya</taxon>
        <taxon>Basidiomycota</taxon>
        <taxon>Agaricomycotina</taxon>
        <taxon>Tremellomycetes</taxon>
        <taxon>Tremellales</taxon>
        <taxon>Cryptococcaceae</taxon>
        <taxon>Cryptococcus</taxon>
        <taxon>Cryptococcus neoformans species complex</taxon>
    </lineage>
</organism>
<dbReference type="FunCoup" id="Q5K823">
    <property type="interactions" value="106"/>
</dbReference>
<gene>
    <name evidence="4" type="ordered locus">CNM00390</name>
</gene>
<feature type="domain" description="Prokaryotic-type class I peptide chain release factors" evidence="3">
    <location>
        <begin position="65"/>
        <end position="81"/>
    </location>
</feature>
<dbReference type="AlphaFoldDB" id="Q5K823"/>
<protein>
    <submittedName>
        <fullName evidence="4">Expressed protein</fullName>
    </submittedName>
</protein>
<dbReference type="InterPro" id="IPR045853">
    <property type="entry name" value="Pep_chain_release_fac_I_sf"/>
</dbReference>
<dbReference type="GO" id="GO:0004045">
    <property type="term" value="F:peptidyl-tRNA hydrolase activity"/>
    <property type="evidence" value="ECO:0000318"/>
    <property type="project" value="GO_Central"/>
</dbReference>
<dbReference type="PaxDb" id="214684-Q5K823"/>
<dbReference type="GO" id="GO:0016150">
    <property type="term" value="F:translation release factor activity, codon nonspecific"/>
    <property type="evidence" value="ECO:0000318"/>
    <property type="project" value="GO_Central"/>
</dbReference>
<dbReference type="Gene3D" id="3.30.160.20">
    <property type="match status" value="1"/>
</dbReference>
<evidence type="ECO:0000313" key="4">
    <source>
        <dbReference type="EMBL" id="AAW46846.1"/>
    </source>
</evidence>
<dbReference type="Pfam" id="PF00472">
    <property type="entry name" value="RF-1"/>
    <property type="match status" value="1"/>
</dbReference>
<accession>Q5K823</accession>
<name>Q5K823_CRYD1</name>
<dbReference type="GeneID" id="3255148"/>
<evidence type="ECO:0000259" key="3">
    <source>
        <dbReference type="PROSITE" id="PS00745"/>
    </source>
</evidence>
<dbReference type="OMA" id="WYNSFDA"/>
<evidence type="ECO:0000256" key="2">
    <source>
        <dbReference type="SAM" id="MobiDB-lite"/>
    </source>
</evidence>
<dbReference type="PANTHER" id="PTHR11075:SF54">
    <property type="entry name" value="LARGE RIBOSOMAL SUBUNIT PROTEIN ML62"/>
    <property type="match status" value="1"/>
</dbReference>
<proteinExistence type="inferred from homology"/>
<feature type="compositionally biased region" description="Basic residues" evidence="2">
    <location>
        <begin position="174"/>
        <end position="188"/>
    </location>
</feature>
<dbReference type="OrthoDB" id="270639at2759"/>
<comment type="similarity">
    <text evidence="1">Belongs to the prokaryotic/mitochondrial release factor family.</text>
</comment>
<feature type="region of interest" description="Disordered" evidence="2">
    <location>
        <begin position="152"/>
        <end position="188"/>
    </location>
</feature>
<dbReference type="HOGENOM" id="CLU_089470_0_1_1"/>
<dbReference type="Proteomes" id="UP000002149">
    <property type="component" value="Chromosome 13"/>
</dbReference>
<dbReference type="PROSITE" id="PS00745">
    <property type="entry name" value="RF_PROK_I"/>
    <property type="match status" value="1"/>
</dbReference>
<dbReference type="InterPro" id="IPR052104">
    <property type="entry name" value="Mito_Release_Factor_mL62"/>
</dbReference>
<dbReference type="KEGG" id="cne:CNM00390"/>
<dbReference type="eggNOG" id="KOG3429">
    <property type="taxonomic scope" value="Eukaryota"/>
</dbReference>
<reference evidence="4 5" key="1">
    <citation type="journal article" date="2005" name="Science">
        <title>The genome of the basidiomycetous yeast and human pathogen Cryptococcus neoformans.</title>
        <authorList>
            <person name="Loftus B.J."/>
            <person name="Fung E."/>
            <person name="Roncaglia P."/>
            <person name="Rowley D."/>
            <person name="Amedeo P."/>
            <person name="Bruno D."/>
            <person name="Vamathevan J."/>
            <person name="Miranda M."/>
            <person name="Anderson I.J."/>
            <person name="Fraser J.A."/>
            <person name="Allen J.E."/>
            <person name="Bosdet I.E."/>
            <person name="Brent M.R."/>
            <person name="Chiu R."/>
            <person name="Doering T.L."/>
            <person name="Donlin M.J."/>
            <person name="D'Souza C.A."/>
            <person name="Fox D.S."/>
            <person name="Grinberg V."/>
            <person name="Fu J."/>
            <person name="Fukushima M."/>
            <person name="Haas B.J."/>
            <person name="Huang J.C."/>
            <person name="Janbon G."/>
            <person name="Jones S.J."/>
            <person name="Koo H.L."/>
            <person name="Krzywinski M.I."/>
            <person name="Kwon-Chung J.K."/>
            <person name="Lengeler K.B."/>
            <person name="Maiti R."/>
            <person name="Marra M.A."/>
            <person name="Marra R.E."/>
            <person name="Mathewson C.A."/>
            <person name="Mitchell T.G."/>
            <person name="Pertea M."/>
            <person name="Riggs F.R."/>
            <person name="Salzberg S.L."/>
            <person name="Schein J.E."/>
            <person name="Shvartsbeyn A."/>
            <person name="Shin H."/>
            <person name="Shumway M."/>
            <person name="Specht C.A."/>
            <person name="Suh B.B."/>
            <person name="Tenney A."/>
            <person name="Utterback T.R."/>
            <person name="Wickes B.L."/>
            <person name="Wortman J.R."/>
            <person name="Wye N.H."/>
            <person name="Kronstad J.W."/>
            <person name="Lodge J.K."/>
            <person name="Heitman J."/>
            <person name="Davis R.W."/>
            <person name="Fraser C.M."/>
            <person name="Hyman R.W."/>
        </authorList>
    </citation>
    <scope>NUCLEOTIDE SEQUENCE [LARGE SCALE GENOMIC DNA]</scope>
    <source>
        <strain evidence="5">JEC21 / ATCC MYA-565</strain>
    </source>
</reference>
<dbReference type="VEuPathDB" id="FungiDB:CNM00390"/>
<dbReference type="STRING" id="214684.Q5K823"/>
<dbReference type="InterPro" id="IPR000352">
    <property type="entry name" value="Pep_chain_release_fac_I"/>
</dbReference>
<dbReference type="RefSeq" id="XP_568363.1">
    <property type="nucleotide sequence ID" value="XM_568363.2"/>
</dbReference>